<organism evidence="1 2">
    <name type="scientific">Mycena albidolilacea</name>
    <dbReference type="NCBI Taxonomy" id="1033008"/>
    <lineage>
        <taxon>Eukaryota</taxon>
        <taxon>Fungi</taxon>
        <taxon>Dikarya</taxon>
        <taxon>Basidiomycota</taxon>
        <taxon>Agaricomycotina</taxon>
        <taxon>Agaricomycetes</taxon>
        <taxon>Agaricomycetidae</taxon>
        <taxon>Agaricales</taxon>
        <taxon>Marasmiineae</taxon>
        <taxon>Mycenaceae</taxon>
        <taxon>Mycena</taxon>
    </lineage>
</organism>
<proteinExistence type="predicted"/>
<name>A0AAD7A324_9AGAR</name>
<comment type="caution">
    <text evidence="1">The sequence shown here is derived from an EMBL/GenBank/DDBJ whole genome shotgun (WGS) entry which is preliminary data.</text>
</comment>
<reference evidence="1" key="1">
    <citation type="submission" date="2023-03" db="EMBL/GenBank/DDBJ databases">
        <title>Massive genome expansion in bonnet fungi (Mycena s.s.) driven by repeated elements and novel gene families across ecological guilds.</title>
        <authorList>
            <consortium name="Lawrence Berkeley National Laboratory"/>
            <person name="Harder C.B."/>
            <person name="Miyauchi S."/>
            <person name="Viragh M."/>
            <person name="Kuo A."/>
            <person name="Thoen E."/>
            <person name="Andreopoulos B."/>
            <person name="Lu D."/>
            <person name="Skrede I."/>
            <person name="Drula E."/>
            <person name="Henrissat B."/>
            <person name="Morin E."/>
            <person name="Kohler A."/>
            <person name="Barry K."/>
            <person name="LaButti K."/>
            <person name="Morin E."/>
            <person name="Salamov A."/>
            <person name="Lipzen A."/>
            <person name="Mereny Z."/>
            <person name="Hegedus B."/>
            <person name="Baldrian P."/>
            <person name="Stursova M."/>
            <person name="Weitz H."/>
            <person name="Taylor A."/>
            <person name="Grigoriev I.V."/>
            <person name="Nagy L.G."/>
            <person name="Martin F."/>
            <person name="Kauserud H."/>
        </authorList>
    </citation>
    <scope>NUCLEOTIDE SEQUENCE</scope>
    <source>
        <strain evidence="1">CBHHK002</strain>
    </source>
</reference>
<sequence>MWEISLEQIFALVPTTVSQYIQFSLDILLAVLRQIPDARIQWPSGINQFQEYNDLITQHHPLLEGAFASINGLNVPVQTADDPEIRNSTYNGWLCKYFVSSVLVFSPKGLYFTSHVRDGSDIETVH</sequence>
<dbReference type="EMBL" id="JARIHO010000017">
    <property type="protein sequence ID" value="KAJ7348549.1"/>
    <property type="molecule type" value="Genomic_DNA"/>
</dbReference>
<dbReference type="AlphaFoldDB" id="A0AAD7A324"/>
<keyword evidence="2" id="KW-1185">Reference proteome</keyword>
<accession>A0AAD7A324</accession>
<dbReference type="PANTHER" id="PTHR48471">
    <property type="entry name" value="DDE TNP4 DOMAIN-CONTAINING PROTEIN"/>
    <property type="match status" value="1"/>
</dbReference>
<protein>
    <submittedName>
        <fullName evidence="1">Uncharacterized protein</fullName>
    </submittedName>
</protein>
<gene>
    <name evidence="1" type="ORF">DFH08DRAFT_698282</name>
</gene>
<evidence type="ECO:0000313" key="2">
    <source>
        <dbReference type="Proteomes" id="UP001218218"/>
    </source>
</evidence>
<dbReference type="Proteomes" id="UP001218218">
    <property type="component" value="Unassembled WGS sequence"/>
</dbReference>
<dbReference type="PANTHER" id="PTHR48471:SF1">
    <property type="entry name" value="DDE TNP4 DOMAIN-CONTAINING PROTEIN"/>
    <property type="match status" value="1"/>
</dbReference>
<evidence type="ECO:0000313" key="1">
    <source>
        <dbReference type="EMBL" id="KAJ7348549.1"/>
    </source>
</evidence>